<protein>
    <submittedName>
        <fullName evidence="2">Alpha/beta fold hydrolase</fullName>
    </submittedName>
</protein>
<comment type="caution">
    <text evidence="2">The sequence shown here is derived from an EMBL/GenBank/DDBJ whole genome shotgun (WGS) entry which is preliminary data.</text>
</comment>
<evidence type="ECO:0000313" key="3">
    <source>
        <dbReference type="Proteomes" id="UP000806285"/>
    </source>
</evidence>
<dbReference type="RefSeq" id="WP_193675716.1">
    <property type="nucleotide sequence ID" value="NZ_JADDIV010000002.1"/>
</dbReference>
<dbReference type="Gene3D" id="3.40.50.1820">
    <property type="entry name" value="alpha/beta hydrolase"/>
    <property type="match status" value="1"/>
</dbReference>
<dbReference type="PANTHER" id="PTHR10992">
    <property type="entry name" value="METHYLESTERASE FAMILY MEMBER"/>
    <property type="match status" value="1"/>
</dbReference>
<sequence length="245" mass="26792">MANFVLVHGAWHGGWCWRRVVAPLQAQGHRVHAVTLTGLGERAHLMSSLITLETHISDVMNVVEAEELQDVVLAAHSYAGMLGTAVADRMPQRLRHLVYVDAVVPKPGESWASTQSSATREARLAAAQASPDYSFPAPDPKVFGLEAEDHAWVQRRQTPHPGHTYQAQLQFDPRRVAAVPRTFVDCNRPALGTIDAVRQRVRDRNFWDGAWQGGGGARIVEIATGHDPMVSAPADLVRVLLEAAA</sequence>
<dbReference type="InterPro" id="IPR029058">
    <property type="entry name" value="AB_hydrolase_fold"/>
</dbReference>
<keyword evidence="3" id="KW-1185">Reference proteome</keyword>
<dbReference type="Pfam" id="PF12697">
    <property type="entry name" value="Abhydrolase_6"/>
    <property type="match status" value="1"/>
</dbReference>
<dbReference type="PANTHER" id="PTHR10992:SF943">
    <property type="entry name" value="METHYLESTERASE 10"/>
    <property type="match status" value="1"/>
</dbReference>
<accession>A0ABR9S0T9</accession>
<dbReference type="InterPro" id="IPR045889">
    <property type="entry name" value="MES/HNL"/>
</dbReference>
<dbReference type="EMBL" id="JADDIV010000002">
    <property type="protein sequence ID" value="MBE7367080.1"/>
    <property type="molecule type" value="Genomic_DNA"/>
</dbReference>
<dbReference type="SUPFAM" id="SSF53474">
    <property type="entry name" value="alpha/beta-Hydrolases"/>
    <property type="match status" value="1"/>
</dbReference>
<dbReference type="Proteomes" id="UP000806285">
    <property type="component" value="Unassembled WGS sequence"/>
</dbReference>
<reference evidence="2 3" key="1">
    <citation type="submission" date="2020-10" db="EMBL/GenBank/DDBJ databases">
        <title>Ramlibacter sp. HM2 16S ribosomal RNA gene Genome sequencing and assembly.</title>
        <authorList>
            <person name="Kang M."/>
        </authorList>
    </citation>
    <scope>NUCLEOTIDE SEQUENCE [LARGE SCALE GENOMIC DNA]</scope>
    <source>
        <strain evidence="2 3">HM2</strain>
    </source>
</reference>
<organism evidence="2 3">
    <name type="scientific">Ramlibacter pallidus</name>
    <dbReference type="NCBI Taxonomy" id="2780087"/>
    <lineage>
        <taxon>Bacteria</taxon>
        <taxon>Pseudomonadati</taxon>
        <taxon>Pseudomonadota</taxon>
        <taxon>Betaproteobacteria</taxon>
        <taxon>Burkholderiales</taxon>
        <taxon>Comamonadaceae</taxon>
        <taxon>Ramlibacter</taxon>
    </lineage>
</organism>
<evidence type="ECO:0000313" key="2">
    <source>
        <dbReference type="EMBL" id="MBE7367080.1"/>
    </source>
</evidence>
<evidence type="ECO:0000259" key="1">
    <source>
        <dbReference type="Pfam" id="PF12697"/>
    </source>
</evidence>
<keyword evidence="2" id="KW-0378">Hydrolase</keyword>
<gene>
    <name evidence="2" type="ORF">IM787_05870</name>
</gene>
<dbReference type="InterPro" id="IPR000073">
    <property type="entry name" value="AB_hydrolase_1"/>
</dbReference>
<proteinExistence type="predicted"/>
<feature type="domain" description="AB hydrolase-1" evidence="1">
    <location>
        <begin position="4"/>
        <end position="238"/>
    </location>
</feature>
<name>A0ABR9S0T9_9BURK</name>
<dbReference type="GO" id="GO:0016787">
    <property type="term" value="F:hydrolase activity"/>
    <property type="evidence" value="ECO:0007669"/>
    <property type="project" value="UniProtKB-KW"/>
</dbReference>